<dbReference type="GO" id="GO:0044874">
    <property type="term" value="P:lipoprotein localization to outer membrane"/>
    <property type="evidence" value="ECO:0007669"/>
    <property type="project" value="TreeGrafter"/>
</dbReference>
<dbReference type="PANTHER" id="PTHR30489">
    <property type="entry name" value="LIPOPROTEIN-RELEASING SYSTEM TRANSMEMBRANE PROTEIN LOLE"/>
    <property type="match status" value="1"/>
</dbReference>
<evidence type="ECO:0000256" key="5">
    <source>
        <dbReference type="ARBA" id="ARBA00022989"/>
    </source>
</evidence>
<comment type="subcellular location">
    <subcellularLocation>
        <location evidence="1">Cell membrane</location>
        <topology evidence="1">Multi-pass membrane protein</topology>
    </subcellularLocation>
</comment>
<keyword evidence="10" id="KW-1185">Reference proteome</keyword>
<evidence type="ECO:0000256" key="7">
    <source>
        <dbReference type="SAM" id="Phobius"/>
    </source>
</evidence>
<name>F0RVV8_SPHGB</name>
<dbReference type="InterPro" id="IPR003838">
    <property type="entry name" value="ABC3_permease_C"/>
</dbReference>
<evidence type="ECO:0000256" key="2">
    <source>
        <dbReference type="ARBA" id="ARBA00005236"/>
    </source>
</evidence>
<accession>F0RVV8</accession>
<dbReference type="eggNOG" id="COG4591">
    <property type="taxonomic scope" value="Bacteria"/>
</dbReference>
<organism evidence="9 10">
    <name type="scientific">Sphaerochaeta globosa (strain ATCC BAA-1886 / DSM 22777 / Buddy)</name>
    <name type="common">Spirochaeta sp. (strain Buddy)</name>
    <dbReference type="NCBI Taxonomy" id="158189"/>
    <lineage>
        <taxon>Bacteria</taxon>
        <taxon>Pseudomonadati</taxon>
        <taxon>Spirochaetota</taxon>
        <taxon>Spirochaetia</taxon>
        <taxon>Spirochaetales</taxon>
        <taxon>Sphaerochaetaceae</taxon>
        <taxon>Sphaerochaeta</taxon>
    </lineage>
</organism>
<keyword evidence="3" id="KW-1003">Cell membrane</keyword>
<dbReference type="HOGENOM" id="CLU_831294_0_0_12"/>
<dbReference type="PANTHER" id="PTHR30489:SF0">
    <property type="entry name" value="LIPOPROTEIN-RELEASING SYSTEM TRANSMEMBRANE PROTEIN LOLE"/>
    <property type="match status" value="1"/>
</dbReference>
<dbReference type="GO" id="GO:0098797">
    <property type="term" value="C:plasma membrane protein complex"/>
    <property type="evidence" value="ECO:0007669"/>
    <property type="project" value="TreeGrafter"/>
</dbReference>
<dbReference type="Pfam" id="PF02687">
    <property type="entry name" value="FtsX"/>
    <property type="match status" value="1"/>
</dbReference>
<sequence>MRVLLLLCTRYAFSKQNRHRGTSIRITIGLALCLFAIIAVLSFMQALQRDQFEDIRTFESFDVQVALATNDEDKAFQAALEIEGLESVDAAFIYADIPVITQAADGSTIAGRIRGLEAEGRLLSQLNSYRGELFVPGMLASSYSNSRTHGLKDEIKVTLLKKGRQATVIPSQRSMVIGSLYYTSSYDFDRSTFLCDVETLLSLNPDAPLKVGIFTSGDVLEVKRQIADLGYADVATYKEVNASLYGAMELEQKMMTLMLFLMVIVVLVHIRSSSRRLLLAKQREIAMLRSMGLTKQKVQALFILQSLLVTLIGCVLGLLVSYTAVAFYPMLSQLVYQSMGVHLILEIRTYEVVILVVSILVFSVLASLQGTHRILKADIMEMFAHDEVS</sequence>
<dbReference type="AlphaFoldDB" id="F0RVV8"/>
<feature type="transmembrane region" description="Helical" evidence="7">
    <location>
        <begin position="254"/>
        <end position="272"/>
    </location>
</feature>
<dbReference type="InterPro" id="IPR051447">
    <property type="entry name" value="Lipoprotein-release_system"/>
</dbReference>
<evidence type="ECO:0000259" key="8">
    <source>
        <dbReference type="Pfam" id="PF02687"/>
    </source>
</evidence>
<evidence type="ECO:0000256" key="1">
    <source>
        <dbReference type="ARBA" id="ARBA00004651"/>
    </source>
</evidence>
<feature type="transmembrane region" description="Helical" evidence="7">
    <location>
        <begin position="300"/>
        <end position="328"/>
    </location>
</feature>
<protein>
    <recommendedName>
        <fullName evidence="8">ABC3 transporter permease C-terminal domain-containing protein</fullName>
    </recommendedName>
</protein>
<reference evidence="10" key="1">
    <citation type="submission" date="2011-02" db="EMBL/GenBank/DDBJ databases">
        <title>Complete sequence of Spirochaeta sp. Buddy.</title>
        <authorList>
            <person name="Lucas S."/>
            <person name="Copeland A."/>
            <person name="Lapidus A."/>
            <person name="Cheng J.-F."/>
            <person name="Goodwin L."/>
            <person name="Pitluck S."/>
            <person name="Zeytun A."/>
            <person name="Detter J.C."/>
            <person name="Han C."/>
            <person name="Tapia R."/>
            <person name="Land M."/>
            <person name="Hauser L."/>
            <person name="Kyrpides N."/>
            <person name="Ivanova N."/>
            <person name="Mikhailova N."/>
            <person name="Pagani I."/>
            <person name="Ritalahti K.M."/>
            <person name="Loeffler F.E."/>
            <person name="Woyke T."/>
        </authorList>
    </citation>
    <scope>NUCLEOTIDE SEQUENCE [LARGE SCALE GENOMIC DNA]</scope>
    <source>
        <strain evidence="10">ATCC BAA-1886 / DSM 22777 / Buddy</strain>
    </source>
</reference>
<keyword evidence="6 7" id="KW-0472">Membrane</keyword>
<dbReference type="EMBL" id="CP002541">
    <property type="protein sequence ID" value="ADY13170.1"/>
    <property type="molecule type" value="Genomic_DNA"/>
</dbReference>
<dbReference type="KEGG" id="sbu:SpiBuddy_1345"/>
<evidence type="ECO:0000313" key="9">
    <source>
        <dbReference type="EMBL" id="ADY13170.1"/>
    </source>
</evidence>
<feature type="transmembrane region" description="Helical" evidence="7">
    <location>
        <begin position="24"/>
        <end position="47"/>
    </location>
</feature>
<evidence type="ECO:0000313" key="10">
    <source>
        <dbReference type="Proteomes" id="UP000008466"/>
    </source>
</evidence>
<feature type="domain" description="ABC3 transporter permease C-terminal" evidence="8">
    <location>
        <begin position="257"/>
        <end position="377"/>
    </location>
</feature>
<dbReference type="Proteomes" id="UP000008466">
    <property type="component" value="Chromosome"/>
</dbReference>
<dbReference type="STRING" id="158189.SpiBuddy_1345"/>
<comment type="similarity">
    <text evidence="2">Belongs to the ABC-4 integral membrane protein family. LolC/E subfamily.</text>
</comment>
<keyword evidence="4 7" id="KW-0812">Transmembrane</keyword>
<evidence type="ECO:0000256" key="4">
    <source>
        <dbReference type="ARBA" id="ARBA00022692"/>
    </source>
</evidence>
<proteinExistence type="inferred from homology"/>
<gene>
    <name evidence="9" type="ordered locus">SpiBuddy_1345</name>
</gene>
<evidence type="ECO:0000256" key="3">
    <source>
        <dbReference type="ARBA" id="ARBA00022475"/>
    </source>
</evidence>
<feature type="transmembrane region" description="Helical" evidence="7">
    <location>
        <begin position="349"/>
        <end position="368"/>
    </location>
</feature>
<keyword evidence="5 7" id="KW-1133">Transmembrane helix</keyword>
<evidence type="ECO:0000256" key="6">
    <source>
        <dbReference type="ARBA" id="ARBA00023136"/>
    </source>
</evidence>